<evidence type="ECO:0008006" key="3">
    <source>
        <dbReference type="Google" id="ProtNLM"/>
    </source>
</evidence>
<evidence type="ECO:0000313" key="1">
    <source>
        <dbReference type="EMBL" id="PWN07836.1"/>
    </source>
</evidence>
<sequence>MFVGIDISGSFVNSDYFENSMSFLAHYIYSHLNGVGGFEEPNVLFVAPIGGADVDQPKTFYPIQTFQNKSVEEIEELLYELFPTDQLDPITDFNAFFEHIARTVENHNLVLRPISVVMLSDGIPDYHVEGNRQMRDFRAIDLSPLERLSRNITIRLLYTNPVDGRSWQTEVPRRRVKIWTQDSDVMETWNDPDIYLEDRPLQQQERWIEWTAENVNYNVRARRVD</sequence>
<dbReference type="EMBL" id="QGGB01000002">
    <property type="protein sequence ID" value="PWN07836.1"/>
    <property type="molecule type" value="Genomic_DNA"/>
</dbReference>
<comment type="caution">
    <text evidence="1">The sequence shown here is derived from an EMBL/GenBank/DDBJ whole genome shotgun (WGS) entry which is preliminary data.</text>
</comment>
<gene>
    <name evidence="1" type="ORF">DDZ15_02155</name>
</gene>
<dbReference type="AlphaFoldDB" id="A0A316U373"/>
<accession>A0A316U373</accession>
<organism evidence="1 2">
    <name type="scientific">Rhodohalobacter mucosus</name>
    <dbReference type="NCBI Taxonomy" id="2079485"/>
    <lineage>
        <taxon>Bacteria</taxon>
        <taxon>Pseudomonadati</taxon>
        <taxon>Balneolota</taxon>
        <taxon>Balneolia</taxon>
        <taxon>Balneolales</taxon>
        <taxon>Balneolaceae</taxon>
        <taxon>Rhodohalobacter</taxon>
    </lineage>
</organism>
<name>A0A316U373_9BACT</name>
<evidence type="ECO:0000313" key="2">
    <source>
        <dbReference type="Proteomes" id="UP000245533"/>
    </source>
</evidence>
<proteinExistence type="predicted"/>
<dbReference type="Proteomes" id="UP000245533">
    <property type="component" value="Unassembled WGS sequence"/>
</dbReference>
<reference evidence="1 2" key="1">
    <citation type="submission" date="2018-05" db="EMBL/GenBank/DDBJ databases">
        <title>Rhodohalobacter halophilus gen. nov., sp. nov., a moderately halophilic member of the family Balneolaceae.</title>
        <authorList>
            <person name="Liu Z.-W."/>
        </authorList>
    </citation>
    <scope>NUCLEOTIDE SEQUENCE [LARGE SCALE GENOMIC DNA]</scope>
    <source>
        <strain evidence="1 2">8A47</strain>
    </source>
</reference>
<keyword evidence="2" id="KW-1185">Reference proteome</keyword>
<protein>
    <recommendedName>
        <fullName evidence="3">VWFA domain-containing protein</fullName>
    </recommendedName>
</protein>